<comment type="similarity">
    <text evidence="10 12">Belongs to the fluoride channel Fluc/FEX (TC 1.A.43) family.</text>
</comment>
<evidence type="ECO:0000256" key="7">
    <source>
        <dbReference type="ARBA" id="ARBA00023065"/>
    </source>
</evidence>
<dbReference type="Pfam" id="PF02537">
    <property type="entry name" value="CRCB"/>
    <property type="match status" value="1"/>
</dbReference>
<keyword evidence="5 12" id="KW-1133">Transmembrane helix</keyword>
<comment type="function">
    <text evidence="12">Fluoride-specific ion channel. Important for reducing fluoride concentration in the cell, thus reducing its toxicity.</text>
</comment>
<accession>A0A1W9HVZ0</accession>
<dbReference type="NCBIfam" id="NF010791">
    <property type="entry name" value="PRK14195.1"/>
    <property type="match status" value="1"/>
</dbReference>
<evidence type="ECO:0000313" key="14">
    <source>
        <dbReference type="Proteomes" id="UP000192872"/>
    </source>
</evidence>
<comment type="caution">
    <text evidence="13">The sequence shown here is derived from an EMBL/GenBank/DDBJ whole genome shotgun (WGS) entry which is preliminary data.</text>
</comment>
<feature type="transmembrane region" description="Helical" evidence="12">
    <location>
        <begin position="33"/>
        <end position="55"/>
    </location>
</feature>
<keyword evidence="9 12" id="KW-0407">Ion channel</keyword>
<dbReference type="Proteomes" id="UP000192872">
    <property type="component" value="Unassembled WGS sequence"/>
</dbReference>
<comment type="catalytic activity">
    <reaction evidence="11">
        <text>fluoride(in) = fluoride(out)</text>
        <dbReference type="Rhea" id="RHEA:76159"/>
        <dbReference type="ChEBI" id="CHEBI:17051"/>
    </reaction>
    <physiologicalReaction direction="left-to-right" evidence="11">
        <dbReference type="Rhea" id="RHEA:76160"/>
    </physiologicalReaction>
</comment>
<dbReference type="PANTHER" id="PTHR28259:SF1">
    <property type="entry name" value="FLUORIDE EXPORT PROTEIN 1-RELATED"/>
    <property type="match status" value="1"/>
</dbReference>
<evidence type="ECO:0000256" key="10">
    <source>
        <dbReference type="ARBA" id="ARBA00035120"/>
    </source>
</evidence>
<evidence type="ECO:0000256" key="1">
    <source>
        <dbReference type="ARBA" id="ARBA00004651"/>
    </source>
</evidence>
<evidence type="ECO:0000256" key="4">
    <source>
        <dbReference type="ARBA" id="ARBA00022692"/>
    </source>
</evidence>
<evidence type="ECO:0000313" key="13">
    <source>
        <dbReference type="EMBL" id="OQW51467.1"/>
    </source>
</evidence>
<dbReference type="GO" id="GO:0140114">
    <property type="term" value="P:cellular detoxification of fluoride"/>
    <property type="evidence" value="ECO:0007669"/>
    <property type="project" value="UniProtKB-UniRule"/>
</dbReference>
<feature type="binding site" evidence="12">
    <location>
        <position position="80"/>
    </location>
    <ligand>
        <name>Na(+)</name>
        <dbReference type="ChEBI" id="CHEBI:29101"/>
        <note>structural</note>
    </ligand>
</feature>
<feature type="transmembrane region" description="Helical" evidence="12">
    <location>
        <begin position="101"/>
        <end position="122"/>
    </location>
</feature>
<dbReference type="HAMAP" id="MF_00454">
    <property type="entry name" value="FluC"/>
    <property type="match status" value="1"/>
</dbReference>
<evidence type="ECO:0000256" key="9">
    <source>
        <dbReference type="ARBA" id="ARBA00023303"/>
    </source>
</evidence>
<evidence type="ECO:0000256" key="12">
    <source>
        <dbReference type="HAMAP-Rule" id="MF_00454"/>
    </source>
</evidence>
<comment type="activity regulation">
    <text evidence="12">Na(+) is not transported, but it plays an essential structural role and its presence is essential for fluoride channel function.</text>
</comment>
<dbReference type="InterPro" id="IPR003691">
    <property type="entry name" value="FluC"/>
</dbReference>
<dbReference type="NCBIfam" id="TIGR00494">
    <property type="entry name" value="crcB"/>
    <property type="match status" value="1"/>
</dbReference>
<organism evidence="13 14">
    <name type="scientific">Candidatus Raskinella chloraquaticus</name>
    <dbReference type="NCBI Taxonomy" id="1951219"/>
    <lineage>
        <taxon>Bacteria</taxon>
        <taxon>Pseudomonadati</taxon>
        <taxon>Pseudomonadota</taxon>
        <taxon>Alphaproteobacteria</taxon>
        <taxon>Hyphomicrobiales</taxon>
        <taxon>Phreatobacteraceae</taxon>
        <taxon>Candidatus Raskinella</taxon>
    </lineage>
</organism>
<keyword evidence="2 12" id="KW-1003">Cell membrane</keyword>
<keyword evidence="6 12" id="KW-0915">Sodium</keyword>
<dbReference type="AlphaFoldDB" id="A0A1W9HVZ0"/>
<keyword evidence="12" id="KW-0813">Transport</keyword>
<reference evidence="13 14" key="1">
    <citation type="journal article" date="2017" name="Water Res.">
        <title>Comammox in drinking water systems.</title>
        <authorList>
            <person name="Wang Y."/>
            <person name="Ma L."/>
            <person name="Mao Y."/>
            <person name="Jiang X."/>
            <person name="Xia Y."/>
            <person name="Yu K."/>
            <person name="Li B."/>
            <person name="Zhang T."/>
        </authorList>
    </citation>
    <scope>NUCLEOTIDE SEQUENCE [LARGE SCALE GENOMIC DNA]</scope>
    <source>
        <strain evidence="13">SG_bin8</strain>
    </source>
</reference>
<proteinExistence type="inferred from homology"/>
<gene>
    <name evidence="12" type="primary">fluC</name>
    <name evidence="12" type="synonym">crcB</name>
    <name evidence="13" type="ORF">A4S15_11635</name>
</gene>
<dbReference type="STRING" id="1827387.A4S15_11635"/>
<comment type="subcellular location">
    <subcellularLocation>
        <location evidence="1 12">Cell membrane</location>
        <topology evidence="1 12">Multi-pass membrane protein</topology>
    </subcellularLocation>
</comment>
<keyword evidence="8 12" id="KW-0472">Membrane</keyword>
<dbReference type="EMBL" id="LWDL01000019">
    <property type="protein sequence ID" value="OQW51467.1"/>
    <property type="molecule type" value="Genomic_DNA"/>
</dbReference>
<evidence type="ECO:0000256" key="6">
    <source>
        <dbReference type="ARBA" id="ARBA00023053"/>
    </source>
</evidence>
<feature type="binding site" evidence="12">
    <location>
        <position position="77"/>
    </location>
    <ligand>
        <name>Na(+)</name>
        <dbReference type="ChEBI" id="CHEBI:29101"/>
        <note>structural</note>
    </ligand>
</feature>
<dbReference type="GO" id="GO:0046872">
    <property type="term" value="F:metal ion binding"/>
    <property type="evidence" value="ECO:0007669"/>
    <property type="project" value="UniProtKB-KW"/>
</dbReference>
<keyword evidence="4 12" id="KW-0812">Transmembrane</keyword>
<protein>
    <recommendedName>
        <fullName evidence="12">Fluoride-specific ion channel FluC</fullName>
    </recommendedName>
</protein>
<feature type="transmembrane region" description="Helical" evidence="12">
    <location>
        <begin position="67"/>
        <end position="89"/>
    </location>
</feature>
<dbReference type="GO" id="GO:0062054">
    <property type="term" value="F:fluoride channel activity"/>
    <property type="evidence" value="ECO:0007669"/>
    <property type="project" value="UniProtKB-UniRule"/>
</dbReference>
<evidence type="ECO:0000256" key="11">
    <source>
        <dbReference type="ARBA" id="ARBA00035585"/>
    </source>
</evidence>
<evidence type="ECO:0000256" key="8">
    <source>
        <dbReference type="ARBA" id="ARBA00023136"/>
    </source>
</evidence>
<keyword evidence="3" id="KW-0997">Cell inner membrane</keyword>
<evidence type="ECO:0000256" key="2">
    <source>
        <dbReference type="ARBA" id="ARBA00022475"/>
    </source>
</evidence>
<sequence>MSYAIMVFVGGGLGSMARYGVNLLAASWLGTAFPYGTLAVNALGGLVMGLFTGLITPYLDLKAALELRVLLVTGFLGGFTTFSAFSLDAVVLWEKGAIAEALFYVLASLVLAIGGVALGLALTRAPV</sequence>
<dbReference type="PANTHER" id="PTHR28259">
    <property type="entry name" value="FLUORIDE EXPORT PROTEIN 1-RELATED"/>
    <property type="match status" value="1"/>
</dbReference>
<evidence type="ECO:0000256" key="3">
    <source>
        <dbReference type="ARBA" id="ARBA00022519"/>
    </source>
</evidence>
<evidence type="ECO:0000256" key="5">
    <source>
        <dbReference type="ARBA" id="ARBA00022989"/>
    </source>
</evidence>
<dbReference type="RefSeq" id="WP_376802377.1">
    <property type="nucleotide sequence ID" value="NZ_DBNB01000015.1"/>
</dbReference>
<keyword evidence="7 12" id="KW-0406">Ion transport</keyword>
<dbReference type="GO" id="GO:0005886">
    <property type="term" value="C:plasma membrane"/>
    <property type="evidence" value="ECO:0007669"/>
    <property type="project" value="UniProtKB-SubCell"/>
</dbReference>
<keyword evidence="12" id="KW-0479">Metal-binding</keyword>
<name>A0A1W9HVZ0_9HYPH</name>